<dbReference type="Proteomes" id="UP000471082">
    <property type="component" value="Unassembled WGS sequence"/>
</dbReference>
<keyword evidence="1" id="KW-0830">Ubiquinone</keyword>
<gene>
    <name evidence="1" type="ORF">G3W61_33940</name>
</gene>
<evidence type="ECO:0000313" key="1">
    <source>
        <dbReference type="EMBL" id="NEL81263.1"/>
    </source>
</evidence>
<dbReference type="EMBL" id="JAAGYU010002405">
    <property type="protein sequence ID" value="NEL81263.1"/>
    <property type="molecule type" value="Genomic_DNA"/>
</dbReference>
<proteinExistence type="predicted"/>
<reference evidence="1 2" key="1">
    <citation type="submission" date="2019-11" db="EMBL/GenBank/DDBJ databases">
        <title>Genome-resolved metagenomics to study the prevalence of co-infection and intraspecific heterogeneity among plant pathogen metapopulations.</title>
        <authorList>
            <person name="Newberry E."/>
            <person name="Bhandari R."/>
            <person name="Kemble J."/>
            <person name="Sikora E."/>
            <person name="Potnis N."/>
        </authorList>
    </citation>
    <scope>NUCLEOTIDE SEQUENCE [LARGE SCALE GENOMIC DNA]</scope>
    <source>
        <strain evidence="1">Xp_Tom_Tuscaloosa_18b</strain>
    </source>
</reference>
<protein>
    <submittedName>
        <fullName evidence="1">Ubiquinone biosynthesis protein UbiH</fullName>
    </submittedName>
</protein>
<organism evidence="1 2">
    <name type="scientific">Xanthomonas perforans</name>
    <dbReference type="NCBI Taxonomy" id="442694"/>
    <lineage>
        <taxon>Bacteria</taxon>
        <taxon>Pseudomonadati</taxon>
        <taxon>Pseudomonadota</taxon>
        <taxon>Gammaproteobacteria</taxon>
        <taxon>Lysobacterales</taxon>
        <taxon>Lysobacteraceae</taxon>
        <taxon>Xanthomonas</taxon>
    </lineage>
</organism>
<dbReference type="InterPro" id="IPR036188">
    <property type="entry name" value="FAD/NAD-bd_sf"/>
</dbReference>
<accession>A0A7X5N4L2</accession>
<dbReference type="AlphaFoldDB" id="A0A7X5N4L2"/>
<evidence type="ECO:0000313" key="2">
    <source>
        <dbReference type="Proteomes" id="UP000471082"/>
    </source>
</evidence>
<sequence length="41" mass="4719">LQQLFSRSEGPLTALRNWGMKGFERSGPLKDWVTRQAMGLR</sequence>
<feature type="non-terminal residue" evidence="1">
    <location>
        <position position="1"/>
    </location>
</feature>
<name>A0A7X5N4L2_XANPE</name>
<dbReference type="Gene3D" id="3.50.50.60">
    <property type="entry name" value="FAD/NAD(P)-binding domain"/>
    <property type="match status" value="1"/>
</dbReference>
<comment type="caution">
    <text evidence="1">The sequence shown here is derived from an EMBL/GenBank/DDBJ whole genome shotgun (WGS) entry which is preliminary data.</text>
</comment>